<feature type="region of interest" description="Disordered" evidence="1">
    <location>
        <begin position="934"/>
        <end position="960"/>
    </location>
</feature>
<dbReference type="Pfam" id="PF01345">
    <property type="entry name" value="DUF11"/>
    <property type="match status" value="9"/>
</dbReference>
<gene>
    <name evidence="4" type="ORF">QJ048_16790</name>
</gene>
<dbReference type="InterPro" id="IPR047589">
    <property type="entry name" value="DUF11_rpt"/>
</dbReference>
<feature type="compositionally biased region" description="Polar residues" evidence="1">
    <location>
        <begin position="1224"/>
        <end position="1236"/>
    </location>
</feature>
<feature type="region of interest" description="Disordered" evidence="1">
    <location>
        <begin position="1365"/>
        <end position="1389"/>
    </location>
</feature>
<feature type="compositionally biased region" description="Low complexity" evidence="1">
    <location>
        <begin position="1659"/>
        <end position="1669"/>
    </location>
</feature>
<feature type="domain" description="DUF11" evidence="2">
    <location>
        <begin position="1411"/>
        <end position="1523"/>
    </location>
</feature>
<feature type="domain" description="DUF11" evidence="2">
    <location>
        <begin position="1268"/>
        <end position="1367"/>
    </location>
</feature>
<protein>
    <submittedName>
        <fullName evidence="4">Gliding motility-associated C-terminal domain-containing protein</fullName>
    </submittedName>
</protein>
<dbReference type="Gene3D" id="2.60.40.740">
    <property type="match status" value="1"/>
</dbReference>
<feature type="compositionally biased region" description="Low complexity" evidence="1">
    <location>
        <begin position="801"/>
        <end position="811"/>
    </location>
</feature>
<feature type="region of interest" description="Disordered" evidence="1">
    <location>
        <begin position="1649"/>
        <end position="1674"/>
    </location>
</feature>
<evidence type="ECO:0000259" key="3">
    <source>
        <dbReference type="Pfam" id="PF21959"/>
    </source>
</evidence>
<comment type="caution">
    <text evidence="4">The sequence shown here is derived from an EMBL/GenBank/DDBJ whole genome shotgun (WGS) entry which is preliminary data.</text>
</comment>
<dbReference type="EMBL" id="JASBRG010000007">
    <property type="protein sequence ID" value="MDI3321454.1"/>
    <property type="molecule type" value="Genomic_DNA"/>
</dbReference>
<dbReference type="Pfam" id="PF13585">
    <property type="entry name" value="CHU_C"/>
    <property type="match status" value="1"/>
</dbReference>
<feature type="region of interest" description="Disordered" evidence="1">
    <location>
        <begin position="505"/>
        <end position="527"/>
    </location>
</feature>
<reference evidence="4 5" key="1">
    <citation type="submission" date="2023-05" db="EMBL/GenBank/DDBJ databases">
        <title>Genome sequence of Pinibacter sp. MAH-24.</title>
        <authorList>
            <person name="Huq M.A."/>
        </authorList>
    </citation>
    <scope>NUCLEOTIDE SEQUENCE [LARGE SCALE GENOMIC DNA]</scope>
    <source>
        <strain evidence="4 5">MAH-24</strain>
    </source>
</reference>
<dbReference type="Pfam" id="PF21959">
    <property type="entry name" value="DUF6923"/>
    <property type="match status" value="1"/>
</dbReference>
<evidence type="ECO:0000313" key="5">
    <source>
        <dbReference type="Proteomes" id="UP001226434"/>
    </source>
</evidence>
<feature type="domain" description="DUF11" evidence="2">
    <location>
        <begin position="1128"/>
        <end position="1224"/>
    </location>
</feature>
<feature type="domain" description="DUF6923" evidence="3">
    <location>
        <begin position="77"/>
        <end position="294"/>
    </location>
</feature>
<feature type="domain" description="DUF11" evidence="2">
    <location>
        <begin position="696"/>
        <end position="789"/>
    </location>
</feature>
<evidence type="ECO:0000313" key="4">
    <source>
        <dbReference type="EMBL" id="MDI3321454.1"/>
    </source>
</evidence>
<feature type="region of interest" description="Disordered" evidence="1">
    <location>
        <begin position="791"/>
        <end position="811"/>
    </location>
</feature>
<accession>A0ABT6RFW5</accession>
<dbReference type="RefSeq" id="WP_282335564.1">
    <property type="nucleotide sequence ID" value="NZ_JASBRG010000007.1"/>
</dbReference>
<feature type="compositionally biased region" description="Low complexity" evidence="1">
    <location>
        <begin position="514"/>
        <end position="524"/>
    </location>
</feature>
<dbReference type="PANTHER" id="PTHR34819:SF3">
    <property type="entry name" value="CELL SURFACE PROTEIN"/>
    <property type="match status" value="1"/>
</dbReference>
<dbReference type="InterPro" id="IPR026341">
    <property type="entry name" value="T9SS_type_B"/>
</dbReference>
<feature type="domain" description="DUF11" evidence="2">
    <location>
        <begin position="985"/>
        <end position="1078"/>
    </location>
</feature>
<feature type="region of interest" description="Disordered" evidence="1">
    <location>
        <begin position="1077"/>
        <end position="1103"/>
    </location>
</feature>
<feature type="domain" description="DUF11" evidence="2">
    <location>
        <begin position="839"/>
        <end position="951"/>
    </location>
</feature>
<evidence type="ECO:0000256" key="1">
    <source>
        <dbReference type="SAM" id="MobiDB-lite"/>
    </source>
</evidence>
<organism evidence="4 5">
    <name type="scientific">Pinibacter soli</name>
    <dbReference type="NCBI Taxonomy" id="3044211"/>
    <lineage>
        <taxon>Bacteria</taxon>
        <taxon>Pseudomonadati</taxon>
        <taxon>Bacteroidota</taxon>
        <taxon>Chitinophagia</taxon>
        <taxon>Chitinophagales</taxon>
        <taxon>Chitinophagaceae</taxon>
        <taxon>Pinibacter</taxon>
    </lineage>
</organism>
<feature type="domain" description="DUF11" evidence="2">
    <location>
        <begin position="410"/>
        <end position="520"/>
    </location>
</feature>
<dbReference type="NCBIfam" id="TIGR04131">
    <property type="entry name" value="Bac_Flav_CTERM"/>
    <property type="match status" value="1"/>
</dbReference>
<dbReference type="NCBIfam" id="TIGR01451">
    <property type="entry name" value="B_ant_repeat"/>
    <property type="match status" value="9"/>
</dbReference>
<feature type="region of interest" description="Disordered" evidence="1">
    <location>
        <begin position="1222"/>
        <end position="1244"/>
    </location>
</feature>
<dbReference type="InterPro" id="IPR051172">
    <property type="entry name" value="Chlamydia_OmcB"/>
</dbReference>
<feature type="domain" description="DUF11" evidence="2">
    <location>
        <begin position="554"/>
        <end position="646"/>
    </location>
</feature>
<proteinExistence type="predicted"/>
<feature type="compositionally biased region" description="Low complexity" evidence="1">
    <location>
        <begin position="945"/>
        <end position="954"/>
    </location>
</feature>
<keyword evidence="5" id="KW-1185">Reference proteome</keyword>
<dbReference type="SUPFAM" id="SSF75011">
    <property type="entry name" value="3-carboxy-cis,cis-mucoante lactonizing enzyme"/>
    <property type="match status" value="1"/>
</dbReference>
<dbReference type="Proteomes" id="UP001226434">
    <property type="component" value="Unassembled WGS sequence"/>
</dbReference>
<dbReference type="InterPro" id="IPR001434">
    <property type="entry name" value="OmcB-like_DUF11"/>
</dbReference>
<feature type="domain" description="DUF11" evidence="2">
    <location>
        <begin position="1557"/>
        <end position="1650"/>
    </location>
</feature>
<name>A0ABT6RFW5_9BACT</name>
<evidence type="ECO:0000259" key="2">
    <source>
        <dbReference type="Pfam" id="PF01345"/>
    </source>
</evidence>
<dbReference type="PANTHER" id="PTHR34819">
    <property type="entry name" value="LARGE CYSTEINE-RICH PERIPLASMIC PROTEIN OMCB"/>
    <property type="match status" value="1"/>
</dbReference>
<dbReference type="InterPro" id="IPR054215">
    <property type="entry name" value="DUF6923"/>
</dbReference>
<sequence length="1772" mass="184469">MNVIFDGGQYLVKKIWLPILILLLACTTTIVRAQQDPPSGFESFDCSQNGYIVGNNSLYSINIKTGASQLIAALPNSPAGPAKTSYNSMGYYSGDNSLWATTGYGYLAKIDRNGNVQFFNVTGLPNTVNAGTSGHETSANAAFICGSSDMNGNLYLYNANAKYYYIVNVSSSTPVYTGRLQLGNGNGYNIADWVFDNNTNTLTGVDVGDSPIKKYVFNAVTGALAGTPITINPGTSGLSAENSSGSIFTDVSGTTYLYGNTTGGFYRINNSAPYTVSKITNLSVFQNNDGTNCPCISLGNLGFANSLKDITFCSGTPIAIDMFVFGTGTQDVLRIFKDGSLYKDNVIGTADTTIVKGLSEPGVYTASVWGGGCNGWVAINDTLTIRTKSCIPVQGTESFITWKSVSDASGDGKAQAGENLTYTINVKNTGAVQLNNIAVSDVVPANTSYVSGGDSYNSGNNTVSFSGMNLATGATASYSFVVKVANDLTGISKVSNQATVLVDTIPSTPTKPADPSNPNNPDPSCTNAAGCTTDIPVQGVESFITWKSVSDASGDGKAQAGENLTYTINVKNTGDVQLDNISVSDMVPAHTSYVSASGGTYNSGTNTVSFNGNSLAIGATRSFTFVVKVTNDLTDISKVSNQATVLVDDLPSTPTKPADPANPGNPDPSCTSIAGCTTDIPVQGVESFITWKSVSDASSDGKAQAGEELTYIINVKNTGNVHLGNIAVSDVVPAHTSYVSGGSYNSDNNTVSFNGNNLPTGATTSYSFIVKVTSDLTGISKVSNQATVLVDDLPSTPTKPADPANPGNPDPSCTSIAGCTTDIPVQGVESFITWKSVSDASSDGKAQAGENLTYTINVKNTGNVQLGNIAVSDVVPAHTSYVSGGSYSSDNNTVSFNGNNLPTGATTSFTFVVKVTNDLTGISKVSNQATVLVDDLPSTPTKPADPNNPDNPDPSCTDAAGCTTDIPVQGVESFITWKSVSDASGDGKAQAGEELTYTINVKNTGNVQLGNIVVSDMVPAHTSYVRGGSYNSDNNTVSFNGNNLPTGAATSFTFVVKVTNDLTGISKVSNQASVLVDDLPSTPTKPADPNNPGNPDPSCTDAAGCTTDIPVQGIESFITWKSVSDVSGDGKAQAGENLVYTIRVKNTGTLQLSNISVRDIVPAHTVYVSGGIYNSDNNTVSFHGSSLAIGATATYRFFVKVASDLTGISKISNQATVLVDDLPSTPTKSADPNNPGNPDPSCTDAAGCTTDIPVQGVESFITWKSVSDASSDGKAQAGENLTYTINVKNTGDVQLGNIAVSDMVPAHTSYVSGGTYNSDNNTVSFNGNNLATGATTSYSFVVKVTNDLTGISKVSNQATVLVDDLPSTPTKSADPNNPGNPDPSCTDAAGCTTDIPVQGVESFITWKSVSDASSDGKAQAGENLTYTINVKNTGNVQLGNIAVSDMVPAHTSYVSGGIYNSGTNTVSFNGNNLATGATASYSFVVKVTGDLTGISKVSNQATVLVDDLPLTPTKPADPANPNNPDPSCTDLAGCTTDIPVQGIESFITWKSVSDASGDGKAQAGEELTYTINVKNTGNVQLGNIVVSDMVPAHTSYVRGGIYNSDNNTVSFNGNDLPTGATTSFTFVVKVTNDLTGISKVSNQASVLVDDLPSTPTKPADPNNPGNPDPSCTDATGCTTDIPTLGKFHIPNVITPNGDGYNDKFVIQGTEGYDQVQVTIFNRWNNVVYQNSMYQNNWDGNGLNAGTYFYVIRALNKTSQQWEVYKGWVMIMR</sequence>
<feature type="compositionally biased region" description="Polar residues" evidence="1">
    <location>
        <begin position="1367"/>
        <end position="1379"/>
    </location>
</feature>
<feature type="compositionally biased region" description="Low complexity" evidence="1">
    <location>
        <begin position="1087"/>
        <end position="1097"/>
    </location>
</feature>